<keyword evidence="5" id="KW-1185">Reference proteome</keyword>
<name>A0A4Q7VTA8_9BURK</name>
<dbReference type="InterPro" id="IPR006860">
    <property type="entry name" value="FecR"/>
</dbReference>
<accession>A0A4Q7VTA8</accession>
<dbReference type="InterPro" id="IPR012373">
    <property type="entry name" value="Ferrdict_sens_TM"/>
</dbReference>
<protein>
    <submittedName>
        <fullName evidence="4">FecR family protein</fullName>
    </submittedName>
</protein>
<comment type="caution">
    <text evidence="4">The sequence shown here is derived from an EMBL/GenBank/DDBJ whole genome shotgun (WGS) entry which is preliminary data.</text>
</comment>
<dbReference type="AlphaFoldDB" id="A0A4Q7VTA8"/>
<dbReference type="PANTHER" id="PTHR30273">
    <property type="entry name" value="PERIPLASMIC SIGNAL SENSOR AND SIGMA FACTOR ACTIVATOR FECR-RELATED"/>
    <property type="match status" value="1"/>
</dbReference>
<evidence type="ECO:0000313" key="4">
    <source>
        <dbReference type="EMBL" id="RZT99811.1"/>
    </source>
</evidence>
<evidence type="ECO:0000313" key="5">
    <source>
        <dbReference type="Proteomes" id="UP000293398"/>
    </source>
</evidence>
<dbReference type="RefSeq" id="WP_130303659.1">
    <property type="nucleotide sequence ID" value="NZ_SHKO01000001.1"/>
</dbReference>
<dbReference type="EMBL" id="SHKO01000001">
    <property type="protein sequence ID" value="RZT99811.1"/>
    <property type="molecule type" value="Genomic_DNA"/>
</dbReference>
<keyword evidence="1" id="KW-0812">Transmembrane</keyword>
<feature type="domain" description="FecR N-terminal" evidence="3">
    <location>
        <begin position="14"/>
        <end position="56"/>
    </location>
</feature>
<keyword evidence="1" id="KW-1133">Transmembrane helix</keyword>
<feature type="transmembrane region" description="Helical" evidence="1">
    <location>
        <begin position="90"/>
        <end position="113"/>
    </location>
</feature>
<keyword evidence="1" id="KW-0472">Membrane</keyword>
<dbReference type="Gene3D" id="2.60.120.1440">
    <property type="match status" value="1"/>
</dbReference>
<gene>
    <name evidence="4" type="ORF">EV681_1605</name>
</gene>
<proteinExistence type="predicted"/>
<sequence length="330" mass="36488">MTDQLHIPPDDPREAAAWWFSRVNAGQCSPAQLAALHAWRQANPEHDKEYRAMEQLWQWADRVPASQMRALAAEPRSSTQRRFFASRRGFVVAGLAACTAVAGGAGLLLSGSWHDGKKIQLATARGERRTEILPDGTRLDLNTHSSLTFRVSNGKRVVELLHGDVMFDVAHDSEHPFYVITAVGRVKVLGTQFNVRMEKPLDVLVAVESGIVSVRAEATPVARSVKLMPSMSTHITAQGVSTPQHADVAELTAWRQGKVVFRNRPLASVVSEMNRYLSEPLVIADPRLERLPVAGVFNVDDLPAFLKALPQSLPLRVVRSDRGGIRLFMR</sequence>
<dbReference type="Pfam" id="PF04773">
    <property type="entry name" value="FecR"/>
    <property type="match status" value="1"/>
</dbReference>
<organism evidence="4 5">
    <name type="scientific">Advenella incenata</name>
    <dbReference type="NCBI Taxonomy" id="267800"/>
    <lineage>
        <taxon>Bacteria</taxon>
        <taxon>Pseudomonadati</taxon>
        <taxon>Pseudomonadota</taxon>
        <taxon>Betaproteobacteria</taxon>
        <taxon>Burkholderiales</taxon>
        <taxon>Alcaligenaceae</taxon>
    </lineage>
</organism>
<evidence type="ECO:0000256" key="1">
    <source>
        <dbReference type="SAM" id="Phobius"/>
    </source>
</evidence>
<feature type="domain" description="FecR protein" evidence="2">
    <location>
        <begin position="121"/>
        <end position="212"/>
    </location>
</feature>
<dbReference type="GO" id="GO:0016989">
    <property type="term" value="F:sigma factor antagonist activity"/>
    <property type="evidence" value="ECO:0007669"/>
    <property type="project" value="TreeGrafter"/>
</dbReference>
<dbReference type="PIRSF" id="PIRSF018266">
    <property type="entry name" value="FecR"/>
    <property type="match status" value="1"/>
</dbReference>
<evidence type="ECO:0000259" key="2">
    <source>
        <dbReference type="Pfam" id="PF04773"/>
    </source>
</evidence>
<dbReference type="Gene3D" id="3.55.50.30">
    <property type="match status" value="1"/>
</dbReference>
<evidence type="ECO:0000259" key="3">
    <source>
        <dbReference type="Pfam" id="PF16220"/>
    </source>
</evidence>
<dbReference type="PANTHER" id="PTHR30273:SF2">
    <property type="entry name" value="PROTEIN FECR"/>
    <property type="match status" value="1"/>
</dbReference>
<reference evidence="4 5" key="1">
    <citation type="submission" date="2019-02" db="EMBL/GenBank/DDBJ databases">
        <title>Genomic Encyclopedia of Type Strains, Phase IV (KMG-IV): sequencing the most valuable type-strain genomes for metagenomic binning, comparative biology and taxonomic classification.</title>
        <authorList>
            <person name="Goeker M."/>
        </authorList>
    </citation>
    <scope>NUCLEOTIDE SEQUENCE [LARGE SCALE GENOMIC DNA]</scope>
    <source>
        <strain evidence="4 5">DSM 23814</strain>
    </source>
</reference>
<dbReference type="Pfam" id="PF16220">
    <property type="entry name" value="DUF4880"/>
    <property type="match status" value="1"/>
</dbReference>
<dbReference type="OrthoDB" id="8617634at2"/>
<dbReference type="InterPro" id="IPR032623">
    <property type="entry name" value="FecR_N"/>
</dbReference>
<dbReference type="Proteomes" id="UP000293398">
    <property type="component" value="Unassembled WGS sequence"/>
</dbReference>